<protein>
    <recommendedName>
        <fullName evidence="2">HTH merR-type domain-containing protein</fullName>
    </recommendedName>
</protein>
<feature type="region of interest" description="Disordered" evidence="1">
    <location>
        <begin position="129"/>
        <end position="178"/>
    </location>
</feature>
<proteinExistence type="predicted"/>
<dbReference type="GO" id="GO:0006355">
    <property type="term" value="P:regulation of DNA-templated transcription"/>
    <property type="evidence" value="ECO:0007669"/>
    <property type="project" value="InterPro"/>
</dbReference>
<accession>A0A1I2I899</accession>
<feature type="region of interest" description="Disordered" evidence="1">
    <location>
        <begin position="1"/>
        <end position="42"/>
    </location>
</feature>
<dbReference type="AlphaFoldDB" id="A0A1I2I899"/>
<gene>
    <name evidence="3" type="ORF">SAMN02745121_08430</name>
</gene>
<dbReference type="EMBL" id="FOMX01000055">
    <property type="protein sequence ID" value="SFF37106.1"/>
    <property type="molecule type" value="Genomic_DNA"/>
</dbReference>
<feature type="domain" description="HTH merR-type" evidence="2">
    <location>
        <begin position="44"/>
        <end position="78"/>
    </location>
</feature>
<name>A0A1I2I899_9BACT</name>
<reference evidence="4" key="1">
    <citation type="submission" date="2016-10" db="EMBL/GenBank/DDBJ databases">
        <authorList>
            <person name="Varghese N."/>
            <person name="Submissions S."/>
        </authorList>
    </citation>
    <scope>NUCLEOTIDE SEQUENCE [LARGE SCALE GENOMIC DNA]</scope>
    <source>
        <strain evidence="4">ATCC 25963</strain>
    </source>
</reference>
<dbReference type="GO" id="GO:0003677">
    <property type="term" value="F:DNA binding"/>
    <property type="evidence" value="ECO:0007669"/>
    <property type="project" value="InterPro"/>
</dbReference>
<evidence type="ECO:0000259" key="2">
    <source>
        <dbReference type="Pfam" id="PF13411"/>
    </source>
</evidence>
<dbReference type="RefSeq" id="WP_096332364.1">
    <property type="nucleotide sequence ID" value="NZ_FOMX01000055.1"/>
</dbReference>
<feature type="compositionally biased region" description="Low complexity" evidence="1">
    <location>
        <begin position="161"/>
        <end position="178"/>
    </location>
</feature>
<dbReference type="Proteomes" id="UP000199400">
    <property type="component" value="Unassembled WGS sequence"/>
</dbReference>
<dbReference type="InterPro" id="IPR000551">
    <property type="entry name" value="MerR-type_HTH_dom"/>
</dbReference>
<sequence>MTVESRDPKPQGQDDVATADASEGAEASTEQPGGPKPMGKDYATTEEVSAVAGVERAALYDWLREGLLPRPRTTGGRGIIAKWPLVTLTIAAFVREQRDLAYGLREIRPRIVKAFGEKILEVLAEPKGRRARGRGEKTLPDRGCKKEPGACSSRGPSELASGSSGRRQMSSRSCGKQT</sequence>
<keyword evidence="4" id="KW-1185">Reference proteome</keyword>
<evidence type="ECO:0000256" key="1">
    <source>
        <dbReference type="SAM" id="MobiDB-lite"/>
    </source>
</evidence>
<feature type="compositionally biased region" description="Basic and acidic residues" evidence="1">
    <location>
        <begin position="129"/>
        <end position="148"/>
    </location>
</feature>
<evidence type="ECO:0000313" key="4">
    <source>
        <dbReference type="Proteomes" id="UP000199400"/>
    </source>
</evidence>
<evidence type="ECO:0000313" key="3">
    <source>
        <dbReference type="EMBL" id="SFF37106.1"/>
    </source>
</evidence>
<organism evidence="3 4">
    <name type="scientific">Nannocystis exedens</name>
    <dbReference type="NCBI Taxonomy" id="54"/>
    <lineage>
        <taxon>Bacteria</taxon>
        <taxon>Pseudomonadati</taxon>
        <taxon>Myxococcota</taxon>
        <taxon>Polyangia</taxon>
        <taxon>Nannocystales</taxon>
        <taxon>Nannocystaceae</taxon>
        <taxon>Nannocystis</taxon>
    </lineage>
</organism>
<dbReference type="Pfam" id="PF13411">
    <property type="entry name" value="MerR_1"/>
    <property type="match status" value="1"/>
</dbReference>